<keyword evidence="2" id="KW-0285">Flavoprotein</keyword>
<dbReference type="Gene3D" id="3.50.50.60">
    <property type="entry name" value="FAD/NAD(P)-binding domain"/>
    <property type="match status" value="1"/>
</dbReference>
<evidence type="ECO:0000256" key="3">
    <source>
        <dbReference type="ARBA" id="ARBA00022827"/>
    </source>
</evidence>
<reference evidence="6 7" key="1">
    <citation type="submission" date="2018-05" db="EMBL/GenBank/DDBJ databases">
        <title>Draft genome sequence of Scytalidium lignicola DSM 105466, a ubiquitous saprotrophic fungus.</title>
        <authorList>
            <person name="Buettner E."/>
            <person name="Gebauer A.M."/>
            <person name="Hofrichter M."/>
            <person name="Liers C."/>
            <person name="Kellner H."/>
        </authorList>
    </citation>
    <scope>NUCLEOTIDE SEQUENCE [LARGE SCALE GENOMIC DNA]</scope>
    <source>
        <strain evidence="6 7">DSM 105466</strain>
    </source>
</reference>
<dbReference type="Proteomes" id="UP000258309">
    <property type="component" value="Unassembled WGS sequence"/>
</dbReference>
<dbReference type="OrthoDB" id="7777654at2759"/>
<dbReference type="EMBL" id="NCSJ02000375">
    <property type="protein sequence ID" value="RFU25010.1"/>
    <property type="molecule type" value="Genomic_DNA"/>
</dbReference>
<comment type="cofactor">
    <cofactor evidence="1">
        <name>FAD</name>
        <dbReference type="ChEBI" id="CHEBI:57692"/>
    </cofactor>
</comment>
<dbReference type="SUPFAM" id="SSF56425">
    <property type="entry name" value="Succinate dehydrogenase/fumarate reductase flavoprotein, catalytic domain"/>
    <property type="match status" value="1"/>
</dbReference>
<dbReference type="PANTHER" id="PTHR43400">
    <property type="entry name" value="FUMARATE REDUCTASE"/>
    <property type="match status" value="1"/>
</dbReference>
<dbReference type="Pfam" id="PF00890">
    <property type="entry name" value="FAD_binding_2"/>
    <property type="match status" value="1"/>
</dbReference>
<dbReference type="AlphaFoldDB" id="A0A3E2GV87"/>
<feature type="domain" description="FAD-dependent oxidoreductase 2 FAD-binding" evidence="5">
    <location>
        <begin position="11"/>
        <end position="194"/>
    </location>
</feature>
<dbReference type="Gene3D" id="3.90.700.10">
    <property type="entry name" value="Succinate dehydrogenase/fumarate reductase flavoprotein, catalytic domain"/>
    <property type="match status" value="1"/>
</dbReference>
<evidence type="ECO:0000313" key="7">
    <source>
        <dbReference type="Proteomes" id="UP000258309"/>
    </source>
</evidence>
<evidence type="ECO:0000256" key="2">
    <source>
        <dbReference type="ARBA" id="ARBA00022630"/>
    </source>
</evidence>
<accession>A0A3E2GV87</accession>
<dbReference type="InterPro" id="IPR027477">
    <property type="entry name" value="Succ_DH/fumarate_Rdtase_cat_sf"/>
</dbReference>
<dbReference type="PANTHER" id="PTHR43400:SF7">
    <property type="entry name" value="FAD-DEPENDENT OXIDOREDUCTASE 2 FAD BINDING DOMAIN-CONTAINING PROTEIN"/>
    <property type="match status" value="1"/>
</dbReference>
<dbReference type="SUPFAM" id="SSF51905">
    <property type="entry name" value="FAD/NAD(P)-binding domain"/>
    <property type="match status" value="1"/>
</dbReference>
<organism evidence="6 7">
    <name type="scientific">Scytalidium lignicola</name>
    <name type="common">Hyphomycete</name>
    <dbReference type="NCBI Taxonomy" id="5539"/>
    <lineage>
        <taxon>Eukaryota</taxon>
        <taxon>Fungi</taxon>
        <taxon>Dikarya</taxon>
        <taxon>Ascomycota</taxon>
        <taxon>Pezizomycotina</taxon>
        <taxon>Leotiomycetes</taxon>
        <taxon>Leotiomycetes incertae sedis</taxon>
        <taxon>Scytalidium</taxon>
    </lineage>
</organism>
<keyword evidence="3" id="KW-0274">FAD</keyword>
<dbReference type="InterPro" id="IPR050315">
    <property type="entry name" value="FAD-oxidoreductase_2"/>
</dbReference>
<keyword evidence="4" id="KW-0560">Oxidoreductase</keyword>
<evidence type="ECO:0000259" key="5">
    <source>
        <dbReference type="Pfam" id="PF00890"/>
    </source>
</evidence>
<dbReference type="STRING" id="5539.A0A3E2GV87"/>
<protein>
    <recommendedName>
        <fullName evidence="5">FAD-dependent oxidoreductase 2 FAD-binding domain-containing protein</fullName>
    </recommendedName>
</protein>
<keyword evidence="7" id="KW-1185">Reference proteome</keyword>
<evidence type="ECO:0000256" key="4">
    <source>
        <dbReference type="ARBA" id="ARBA00023002"/>
    </source>
</evidence>
<comment type="caution">
    <text evidence="6">The sequence shown here is derived from an EMBL/GenBank/DDBJ whole genome shotgun (WGS) entry which is preliminary data.</text>
</comment>
<name>A0A3E2GV87_SCYLI</name>
<evidence type="ECO:0000313" key="6">
    <source>
        <dbReference type="EMBL" id="RFU25010.1"/>
    </source>
</evidence>
<proteinExistence type="predicted"/>
<dbReference type="InterPro" id="IPR003953">
    <property type="entry name" value="FAD-dep_OxRdtase_2_FAD-bd"/>
</dbReference>
<evidence type="ECO:0000256" key="1">
    <source>
        <dbReference type="ARBA" id="ARBA00001974"/>
    </source>
</evidence>
<dbReference type="InterPro" id="IPR036188">
    <property type="entry name" value="FAD/NAD-bd_sf"/>
</dbReference>
<sequence>MNVITENTDVIVVSGGNAALVAMGLYTLEHFANDMMTTSCGNTDKAQMKIVLEKGYETVKWIGEKGVNWTLSLGKFFDDNKVNLSTIEILPVVGLMVKDEGIGLIDDLWRVVEKTDIKVFYSCPAYNLIQDGNRVLGVQARHIDSFINFFGQMILACGGFEASPRSFGTSLYYDYPVVDNTLAGLAKKIGIDLDVFVDTVIKFNAITSPGNFDLFHLDGNCINKSLDILKSNWALPIDKVPFVAYGTTCGITFTYGGIKTDTAA</sequence>
<feature type="non-terminal residue" evidence="6">
    <location>
        <position position="1"/>
    </location>
</feature>
<dbReference type="GO" id="GO:0016491">
    <property type="term" value="F:oxidoreductase activity"/>
    <property type="evidence" value="ECO:0007669"/>
    <property type="project" value="UniProtKB-KW"/>
</dbReference>
<gene>
    <name evidence="6" type="ORF">B7463_g11328</name>
</gene>
<feature type="non-terminal residue" evidence="6">
    <location>
        <position position="264"/>
    </location>
</feature>